<organism evidence="2 3">
    <name type="scientific">Mytilus edulis</name>
    <name type="common">Blue mussel</name>
    <dbReference type="NCBI Taxonomy" id="6550"/>
    <lineage>
        <taxon>Eukaryota</taxon>
        <taxon>Metazoa</taxon>
        <taxon>Spiralia</taxon>
        <taxon>Lophotrochozoa</taxon>
        <taxon>Mollusca</taxon>
        <taxon>Bivalvia</taxon>
        <taxon>Autobranchia</taxon>
        <taxon>Pteriomorphia</taxon>
        <taxon>Mytilida</taxon>
        <taxon>Mytiloidea</taxon>
        <taxon>Mytilidae</taxon>
        <taxon>Mytilinae</taxon>
        <taxon>Mytilus</taxon>
    </lineage>
</organism>
<dbReference type="Pfam" id="PF00629">
    <property type="entry name" value="MAM"/>
    <property type="match status" value="1"/>
</dbReference>
<sequence>MADDIFGRESAVIDFPESKNYSCGFETVASCVFEGFLLDDFDWSRQSGKTPTSKWKTGPLAAAEGTYYIYTEASDRSNEDKAILTTEATSLQANFITCPYCLSFKYHMRGVDIGSLEVFAGDKTSSLTSIWKKIGPQTEDPVKWDTGNIDIPQYSNLVVTIVGSCGVGARGDIAIDDILLKAGACYA</sequence>
<gene>
    <name evidence="2" type="ORF">MEDL_34929</name>
</gene>
<dbReference type="InterPro" id="IPR000998">
    <property type="entry name" value="MAM_dom"/>
</dbReference>
<dbReference type="OrthoDB" id="6123585at2759"/>
<comment type="caution">
    <text evidence="2">The sequence shown here is derived from an EMBL/GenBank/DDBJ whole genome shotgun (WGS) entry which is preliminary data.</text>
</comment>
<dbReference type="Gene3D" id="2.60.120.200">
    <property type="match status" value="1"/>
</dbReference>
<dbReference type="SMART" id="SM00137">
    <property type="entry name" value="MAM"/>
    <property type="match status" value="1"/>
</dbReference>
<dbReference type="EMBL" id="CAJPWZ010001683">
    <property type="protein sequence ID" value="CAG2221526.1"/>
    <property type="molecule type" value="Genomic_DNA"/>
</dbReference>
<dbReference type="PROSITE" id="PS50060">
    <property type="entry name" value="MAM_2"/>
    <property type="match status" value="1"/>
</dbReference>
<dbReference type="InterPro" id="IPR013320">
    <property type="entry name" value="ConA-like_dom_sf"/>
</dbReference>
<proteinExistence type="predicted"/>
<keyword evidence="3" id="KW-1185">Reference proteome</keyword>
<reference evidence="2" key="1">
    <citation type="submission" date="2021-03" db="EMBL/GenBank/DDBJ databases">
        <authorList>
            <person name="Bekaert M."/>
        </authorList>
    </citation>
    <scope>NUCLEOTIDE SEQUENCE</scope>
</reference>
<dbReference type="PANTHER" id="PTHR23282">
    <property type="entry name" value="APICAL ENDOSOMAL GLYCOPROTEIN PRECURSOR"/>
    <property type="match status" value="1"/>
</dbReference>
<protein>
    <recommendedName>
        <fullName evidence="1">MAM domain-containing protein</fullName>
    </recommendedName>
</protein>
<dbReference type="GO" id="GO:0016020">
    <property type="term" value="C:membrane"/>
    <property type="evidence" value="ECO:0007669"/>
    <property type="project" value="InterPro"/>
</dbReference>
<dbReference type="SUPFAM" id="SSF49899">
    <property type="entry name" value="Concanavalin A-like lectins/glucanases"/>
    <property type="match status" value="1"/>
</dbReference>
<dbReference type="PRINTS" id="PR00020">
    <property type="entry name" value="MAMDOMAIN"/>
</dbReference>
<dbReference type="PANTHER" id="PTHR23282:SF101">
    <property type="entry name" value="MAM DOMAIN-CONTAINING PROTEIN"/>
    <property type="match status" value="1"/>
</dbReference>
<name>A0A8S3SXQ0_MYTED</name>
<feature type="domain" description="MAM" evidence="1">
    <location>
        <begin position="21"/>
        <end position="187"/>
    </location>
</feature>
<dbReference type="CDD" id="cd06263">
    <property type="entry name" value="MAM"/>
    <property type="match status" value="1"/>
</dbReference>
<accession>A0A8S3SXQ0</accession>
<dbReference type="AlphaFoldDB" id="A0A8S3SXQ0"/>
<evidence type="ECO:0000313" key="3">
    <source>
        <dbReference type="Proteomes" id="UP000683360"/>
    </source>
</evidence>
<evidence type="ECO:0000259" key="1">
    <source>
        <dbReference type="PROSITE" id="PS50060"/>
    </source>
</evidence>
<dbReference type="Proteomes" id="UP000683360">
    <property type="component" value="Unassembled WGS sequence"/>
</dbReference>
<dbReference type="InterPro" id="IPR051560">
    <property type="entry name" value="MAM_domain-containing"/>
</dbReference>
<evidence type="ECO:0000313" key="2">
    <source>
        <dbReference type="EMBL" id="CAG2221526.1"/>
    </source>
</evidence>